<dbReference type="GO" id="GO:0003677">
    <property type="term" value="F:DNA binding"/>
    <property type="evidence" value="ECO:0007669"/>
    <property type="project" value="UniProtKB-UniRule"/>
</dbReference>
<feature type="domain" description="Tyr recombinase" evidence="7">
    <location>
        <begin position="159"/>
        <end position="341"/>
    </location>
</feature>
<protein>
    <submittedName>
        <fullName evidence="9">Site-specific integrase</fullName>
    </submittedName>
</protein>
<dbReference type="CDD" id="cd01189">
    <property type="entry name" value="INT_ICEBs1_C_like"/>
    <property type="match status" value="1"/>
</dbReference>
<dbReference type="PROSITE" id="PS51900">
    <property type="entry name" value="CB"/>
    <property type="match status" value="1"/>
</dbReference>
<dbReference type="InterPro" id="IPR013762">
    <property type="entry name" value="Integrase-like_cat_sf"/>
</dbReference>
<dbReference type="PANTHER" id="PTHR30349">
    <property type="entry name" value="PHAGE INTEGRASE-RELATED"/>
    <property type="match status" value="1"/>
</dbReference>
<organism evidence="9 10">
    <name type="scientific">Parablautia intestinalis</name>
    <dbReference type="NCBI Taxonomy" id="2320100"/>
    <lineage>
        <taxon>Bacteria</taxon>
        <taxon>Bacillati</taxon>
        <taxon>Bacillota</taxon>
        <taxon>Clostridia</taxon>
        <taxon>Lachnospirales</taxon>
        <taxon>Lachnospiraceae</taxon>
        <taxon>Parablautia</taxon>
    </lineage>
</organism>
<name>A0A3A9AA79_9FIRM</name>
<evidence type="ECO:0000259" key="8">
    <source>
        <dbReference type="PROSITE" id="PS51900"/>
    </source>
</evidence>
<comment type="function">
    <text evidence="1">Site-specific tyrosine recombinase, which acts by catalyzing the cutting and rejoining of the recombining DNA molecules.</text>
</comment>
<evidence type="ECO:0000256" key="2">
    <source>
        <dbReference type="ARBA" id="ARBA00008857"/>
    </source>
</evidence>
<dbReference type="PROSITE" id="PS51898">
    <property type="entry name" value="TYR_RECOMBINASE"/>
    <property type="match status" value="1"/>
</dbReference>
<keyword evidence="10" id="KW-1185">Reference proteome</keyword>
<dbReference type="Pfam" id="PF14659">
    <property type="entry name" value="Phage_int_SAM_3"/>
    <property type="match status" value="1"/>
</dbReference>
<dbReference type="InterPro" id="IPR050090">
    <property type="entry name" value="Tyrosine_recombinase_XerCD"/>
</dbReference>
<dbReference type="GO" id="GO:0006310">
    <property type="term" value="P:DNA recombination"/>
    <property type="evidence" value="ECO:0007669"/>
    <property type="project" value="UniProtKB-KW"/>
</dbReference>
<comment type="similarity">
    <text evidence="2">Belongs to the 'phage' integrase family.</text>
</comment>
<dbReference type="GO" id="GO:0015074">
    <property type="term" value="P:DNA integration"/>
    <property type="evidence" value="ECO:0007669"/>
    <property type="project" value="UniProtKB-KW"/>
</dbReference>
<comment type="caution">
    <text evidence="9">The sequence shown here is derived from an EMBL/GenBank/DDBJ whole genome shotgun (WGS) entry which is preliminary data.</text>
</comment>
<dbReference type="InterPro" id="IPR044068">
    <property type="entry name" value="CB"/>
</dbReference>
<dbReference type="EMBL" id="RAYQ01000029">
    <property type="protein sequence ID" value="RKI88349.1"/>
    <property type="molecule type" value="Genomic_DNA"/>
</dbReference>
<keyword evidence="5" id="KW-0233">DNA recombination</keyword>
<dbReference type="InterPro" id="IPR028259">
    <property type="entry name" value="AP2-like_int_N"/>
</dbReference>
<evidence type="ECO:0000256" key="5">
    <source>
        <dbReference type="ARBA" id="ARBA00023172"/>
    </source>
</evidence>
<keyword evidence="4 6" id="KW-0238">DNA-binding</keyword>
<dbReference type="Proteomes" id="UP000280696">
    <property type="component" value="Unassembled WGS sequence"/>
</dbReference>
<dbReference type="SUPFAM" id="SSF56349">
    <property type="entry name" value="DNA breaking-rejoining enzymes"/>
    <property type="match status" value="1"/>
</dbReference>
<dbReference type="Pfam" id="PF14657">
    <property type="entry name" value="Arm-DNA-bind_4"/>
    <property type="match status" value="1"/>
</dbReference>
<dbReference type="InterPro" id="IPR002104">
    <property type="entry name" value="Integrase_catalytic"/>
</dbReference>
<proteinExistence type="inferred from homology"/>
<dbReference type="RefSeq" id="WP_120471988.1">
    <property type="nucleotide sequence ID" value="NZ_RAYQ01000029.1"/>
</dbReference>
<dbReference type="Gene3D" id="1.10.443.10">
    <property type="entry name" value="Intergrase catalytic core"/>
    <property type="match status" value="1"/>
</dbReference>
<accession>A0A3A9AA79</accession>
<dbReference type="PANTHER" id="PTHR30349:SF64">
    <property type="entry name" value="PROPHAGE INTEGRASE INTD-RELATED"/>
    <property type="match status" value="1"/>
</dbReference>
<evidence type="ECO:0000256" key="4">
    <source>
        <dbReference type="ARBA" id="ARBA00023125"/>
    </source>
</evidence>
<evidence type="ECO:0000259" key="7">
    <source>
        <dbReference type="PROSITE" id="PS51898"/>
    </source>
</evidence>
<dbReference type="AlphaFoldDB" id="A0A3A9AA79"/>
<evidence type="ECO:0000313" key="10">
    <source>
        <dbReference type="Proteomes" id="UP000280696"/>
    </source>
</evidence>
<dbReference type="Pfam" id="PF00589">
    <property type="entry name" value="Phage_integrase"/>
    <property type="match status" value="1"/>
</dbReference>
<dbReference type="OrthoDB" id="9803188at2"/>
<evidence type="ECO:0000256" key="6">
    <source>
        <dbReference type="PROSITE-ProRule" id="PRU01248"/>
    </source>
</evidence>
<evidence type="ECO:0000313" key="9">
    <source>
        <dbReference type="EMBL" id="RKI88349.1"/>
    </source>
</evidence>
<dbReference type="Gene3D" id="1.10.150.130">
    <property type="match status" value="1"/>
</dbReference>
<dbReference type="InterPro" id="IPR010998">
    <property type="entry name" value="Integrase_recombinase_N"/>
</dbReference>
<sequence length="350" mass="40819">MPAYYDESTKTWFCKFYYTDYTGTKKQKKKRGFKLQREAKEWERTFLERLQGTPNMTFQSLYDLYIEDMSHRLRQNSIDGKKNVFKNRILPYFKDKPVNAITPTDIRAWQNEQIDKGYSDAYLDRIQNMMTTILNYAVTYYNLPSNPCDRAGHMGKRTRSMSFWTIEQYNSFIPYISDLSAHTALQLLFYSGMRFGELLALTLADFDFKDNTINITKSLQHKASGDIVTPPKTDNGIRTITMPEAIMQEIEDYTHKIYGIKPSDRVFTFTKSLIRGNMKRGAEKAEIPFIRIHDMRHSHVSLLINMGFSPHLIAERIGDTVQMVNSTYGHLYPSKHNEVAEKLNQIIVPS</sequence>
<gene>
    <name evidence="9" type="ORF">D7V94_19540</name>
</gene>
<feature type="domain" description="Core-binding (CB)" evidence="8">
    <location>
        <begin position="56"/>
        <end position="138"/>
    </location>
</feature>
<keyword evidence="3" id="KW-0229">DNA integration</keyword>
<evidence type="ECO:0000256" key="3">
    <source>
        <dbReference type="ARBA" id="ARBA00022908"/>
    </source>
</evidence>
<reference evidence="9 10" key="1">
    <citation type="submission" date="2018-09" db="EMBL/GenBank/DDBJ databases">
        <title>Murine metabolic-syndrome-specific gut microbial biobank.</title>
        <authorList>
            <person name="Liu C."/>
        </authorList>
    </citation>
    <scope>NUCLEOTIDE SEQUENCE [LARGE SCALE GENOMIC DNA]</scope>
    <source>
        <strain evidence="9 10">0.1xD8-82</strain>
    </source>
</reference>
<dbReference type="InterPro" id="IPR004107">
    <property type="entry name" value="Integrase_SAM-like_N"/>
</dbReference>
<dbReference type="InterPro" id="IPR011010">
    <property type="entry name" value="DNA_brk_join_enz"/>
</dbReference>
<evidence type="ECO:0000256" key="1">
    <source>
        <dbReference type="ARBA" id="ARBA00003283"/>
    </source>
</evidence>